<dbReference type="EMBL" id="BLPG01000003">
    <property type="protein sequence ID" value="GFJ96678.1"/>
    <property type="molecule type" value="Genomic_DNA"/>
</dbReference>
<name>A0A6V8LP83_9ACTN</name>
<evidence type="ECO:0008006" key="4">
    <source>
        <dbReference type="Google" id="ProtNLM"/>
    </source>
</evidence>
<dbReference type="Proteomes" id="UP000482960">
    <property type="component" value="Unassembled WGS sequence"/>
</dbReference>
<evidence type="ECO:0000313" key="2">
    <source>
        <dbReference type="EMBL" id="GFJ96678.1"/>
    </source>
</evidence>
<dbReference type="AlphaFoldDB" id="A0A6V8LP83"/>
<reference evidence="2 3" key="2">
    <citation type="submission" date="2020-03" db="EMBL/GenBank/DDBJ databases">
        <authorList>
            <person name="Ichikawa N."/>
            <person name="Kimura A."/>
            <person name="Kitahashi Y."/>
            <person name="Uohara A."/>
        </authorList>
    </citation>
    <scope>NUCLEOTIDE SEQUENCE [LARGE SCALE GENOMIC DNA]</scope>
    <source>
        <strain evidence="2 3">NBRC 108638</strain>
    </source>
</reference>
<sequence>MIRTFVDADLRTAVAAAVRAPSLHNSQPWRFRLRDGAIEVRVDSSRPVPSTGPGIAADWAVNIACGAATFNMRLALAVRGTPARVRLRPYPEEPDVIASLTPGTPRPAAPAEQILFAVIPRRHSNRLPFWPDPVTGHSRWRLTEAAQAEGAWLELVTGTAAVEALGQLAHSANRTLSRDPQYRADIARWTRQEQAPDGVPAFAGGPIAEPQDLLPQRPFGELPRAPGRDFEPEPLLGVLGTPGDTVFDQITAGQALQRVLLTGTEAGLAASMLSQPIEVPTVREQLRQAIRRAGSPQMVLRIGFGQPGWPTPRRDVDDVIDAP</sequence>
<gene>
    <name evidence="2" type="ORF">Prum_103200</name>
</gene>
<accession>A0A6V8LP83</accession>
<dbReference type="InterPro" id="IPR000415">
    <property type="entry name" value="Nitroreductase-like"/>
</dbReference>
<comment type="caution">
    <text evidence="2">The sequence shown here is derived from an EMBL/GenBank/DDBJ whole genome shotgun (WGS) entry which is preliminary data.</text>
</comment>
<organism evidence="2 3">
    <name type="scientific">Phytohabitans rumicis</name>
    <dbReference type="NCBI Taxonomy" id="1076125"/>
    <lineage>
        <taxon>Bacteria</taxon>
        <taxon>Bacillati</taxon>
        <taxon>Actinomycetota</taxon>
        <taxon>Actinomycetes</taxon>
        <taxon>Micromonosporales</taxon>
        <taxon>Micromonosporaceae</taxon>
    </lineage>
</organism>
<proteinExistence type="predicted"/>
<evidence type="ECO:0000256" key="1">
    <source>
        <dbReference type="SAM" id="MobiDB-lite"/>
    </source>
</evidence>
<dbReference type="NCBIfam" id="NF047509">
    <property type="entry name" value="Rv3131_FMN_oxido"/>
    <property type="match status" value="1"/>
</dbReference>
<dbReference type="PANTHER" id="PTHR23026">
    <property type="entry name" value="NADPH NITROREDUCTASE"/>
    <property type="match status" value="1"/>
</dbReference>
<dbReference type="InterPro" id="IPR050627">
    <property type="entry name" value="Nitroreductase/BluB"/>
</dbReference>
<dbReference type="Gene3D" id="3.40.109.10">
    <property type="entry name" value="NADH Oxidase"/>
    <property type="match status" value="1"/>
</dbReference>
<dbReference type="GO" id="GO:0016491">
    <property type="term" value="F:oxidoreductase activity"/>
    <property type="evidence" value="ECO:0007669"/>
    <property type="project" value="InterPro"/>
</dbReference>
<keyword evidence="3" id="KW-1185">Reference proteome</keyword>
<evidence type="ECO:0000313" key="3">
    <source>
        <dbReference type="Proteomes" id="UP000482960"/>
    </source>
</evidence>
<dbReference type="PANTHER" id="PTHR23026:SF123">
    <property type="entry name" value="NAD(P)H NITROREDUCTASE RV3131-RELATED"/>
    <property type="match status" value="1"/>
</dbReference>
<reference evidence="2 3" key="1">
    <citation type="submission" date="2020-03" db="EMBL/GenBank/DDBJ databases">
        <title>Whole genome shotgun sequence of Phytohabitans rumicis NBRC 108638.</title>
        <authorList>
            <person name="Komaki H."/>
            <person name="Tamura T."/>
        </authorList>
    </citation>
    <scope>NUCLEOTIDE SEQUENCE [LARGE SCALE GENOMIC DNA]</scope>
    <source>
        <strain evidence="2 3">NBRC 108638</strain>
    </source>
</reference>
<dbReference type="SUPFAM" id="SSF55469">
    <property type="entry name" value="FMN-dependent nitroreductase-like"/>
    <property type="match status" value="2"/>
</dbReference>
<feature type="region of interest" description="Disordered" evidence="1">
    <location>
        <begin position="304"/>
        <end position="323"/>
    </location>
</feature>
<dbReference type="RefSeq" id="WP_173086664.1">
    <property type="nucleotide sequence ID" value="NZ_BAABJB010000021.1"/>
</dbReference>
<protein>
    <recommendedName>
        <fullName evidence="4">Nitroreductase</fullName>
    </recommendedName>
</protein>